<protein>
    <submittedName>
        <fullName evidence="2">Uncharacterized protein</fullName>
    </submittedName>
</protein>
<evidence type="ECO:0000313" key="4">
    <source>
        <dbReference type="Proteomes" id="UP000255505"/>
    </source>
</evidence>
<dbReference type="EMBL" id="LT991978">
    <property type="protein sequence ID" value="SPK77599.1"/>
    <property type="molecule type" value="Genomic_DNA"/>
</dbReference>
<dbReference type="EMBL" id="LT991978">
    <property type="protein sequence ID" value="SPK77629.1"/>
    <property type="molecule type" value="Genomic_DNA"/>
</dbReference>
<dbReference type="Proteomes" id="UP000255505">
    <property type="component" value="Plasmid III"/>
</dbReference>
<name>A0A375IVF5_9BURK</name>
<reference evidence="2 4" key="1">
    <citation type="submission" date="2018-01" db="EMBL/GenBank/DDBJ databases">
        <authorList>
            <person name="Gaut B.S."/>
            <person name="Morton B.R."/>
            <person name="Clegg M.T."/>
            <person name="Duvall M.R."/>
        </authorList>
    </citation>
    <scope>NUCLEOTIDE SEQUENCE [LARGE SCALE GENOMIC DNA]</scope>
    <source>
        <strain evidence="2">Cupriavidus taiwanensis LMG 19425</strain>
        <plasmid evidence="4">Plasmid iii</plasmid>
    </source>
</reference>
<dbReference type="RefSeq" id="WP_147299699.1">
    <property type="nucleotide sequence ID" value="NZ_LT991978.1"/>
</dbReference>
<geneLocation type="plasmid" evidence="2">
    <name>III</name>
</geneLocation>
<sequence>MKVKWAKPAMMMKAGHRLGFHWCIDIQLTGATETAVFEKAINQPAEDGPNTEEALMQGYAASMDAAVCCGSLRQPWRSGFAEDRDSRAA</sequence>
<evidence type="ECO:0000313" key="2">
    <source>
        <dbReference type="EMBL" id="SPK77599.1"/>
    </source>
</evidence>
<evidence type="ECO:0000313" key="1">
    <source>
        <dbReference type="EMBL" id="SPK70264.1"/>
    </source>
</evidence>
<accession>A0A375IVF5</accession>
<keyword evidence="2" id="KW-0614">Plasmid</keyword>
<dbReference type="AlphaFoldDB" id="A0A375IVF5"/>
<dbReference type="Proteomes" id="UP000255505">
    <property type="component" value="Unassembled WGS sequence"/>
</dbReference>
<gene>
    <name evidence="2" type="ORF">CT19425_P50050</name>
    <name evidence="3" type="ORF">CT19425_P50080</name>
    <name evidence="1" type="ORF">CT19425_U460023</name>
</gene>
<proteinExistence type="predicted"/>
<evidence type="ECO:0000313" key="3">
    <source>
        <dbReference type="EMBL" id="SPK77629.1"/>
    </source>
</evidence>
<dbReference type="EMBL" id="OOEF01000041">
    <property type="protein sequence ID" value="SPK70264.1"/>
    <property type="molecule type" value="Genomic_DNA"/>
</dbReference>
<organism evidence="2 4">
    <name type="scientific">Cupriavidus taiwanensis</name>
    <dbReference type="NCBI Taxonomy" id="164546"/>
    <lineage>
        <taxon>Bacteria</taxon>
        <taxon>Pseudomonadati</taxon>
        <taxon>Pseudomonadota</taxon>
        <taxon>Betaproteobacteria</taxon>
        <taxon>Burkholderiales</taxon>
        <taxon>Burkholderiaceae</taxon>
        <taxon>Cupriavidus</taxon>
    </lineage>
</organism>